<evidence type="ECO:0000313" key="7">
    <source>
        <dbReference type="EMBL" id="SDM43352.1"/>
    </source>
</evidence>
<dbReference type="STRING" id="144026.SAMN04488568_11151"/>
<dbReference type="EMBL" id="FNHG01000011">
    <property type="protein sequence ID" value="SDM43352.1"/>
    <property type="molecule type" value="Genomic_DNA"/>
</dbReference>
<dbReference type="Pfam" id="PF07298">
    <property type="entry name" value="NnrU"/>
    <property type="match status" value="1"/>
</dbReference>
<evidence type="ECO:0000259" key="6">
    <source>
        <dbReference type="Pfam" id="PF07298"/>
    </source>
</evidence>
<sequence length="185" mass="19900">MLILAAGLILFLGVHSLQVIPGLRPRLKAGLGEMPYKLIYTALSLIGFGLLIYGKIIAHPPVVVWVPPIWSRHVAFLVVPLALILLMSAYAPGHIRRVVRHPMLAGVALWSGAHLLANGELSAMLLFGGFFIWSCITYVSACLRETPPPVVKGWGGDLTAIVLGALLALIIINVHMYLFGVAIIG</sequence>
<accession>A0A1G9T6U7</accession>
<feature type="transmembrane region" description="Helical" evidence="5">
    <location>
        <begin position="123"/>
        <end position="141"/>
    </location>
</feature>
<evidence type="ECO:0000256" key="4">
    <source>
        <dbReference type="ARBA" id="ARBA00023136"/>
    </source>
</evidence>
<feature type="transmembrane region" description="Helical" evidence="5">
    <location>
        <begin position="40"/>
        <end position="58"/>
    </location>
</feature>
<dbReference type="RefSeq" id="WP_091770176.1">
    <property type="nucleotide sequence ID" value="NZ_FNHG01000011.1"/>
</dbReference>
<dbReference type="OrthoDB" id="5293641at2"/>
<evidence type="ECO:0000256" key="3">
    <source>
        <dbReference type="ARBA" id="ARBA00022989"/>
    </source>
</evidence>
<feature type="domain" description="NnrU" evidence="6">
    <location>
        <begin position="3"/>
        <end position="182"/>
    </location>
</feature>
<dbReference type="AlphaFoldDB" id="A0A1G9T6U7"/>
<keyword evidence="2 5" id="KW-0812">Transmembrane</keyword>
<keyword evidence="4 5" id="KW-0472">Membrane</keyword>
<gene>
    <name evidence="7" type="ORF">SAMN04488568_11151</name>
</gene>
<protein>
    <submittedName>
        <fullName evidence="7">Uncharacterized membrane protein</fullName>
    </submittedName>
</protein>
<dbReference type="Proteomes" id="UP000199759">
    <property type="component" value="Unassembled WGS sequence"/>
</dbReference>
<keyword evidence="8" id="KW-1185">Reference proteome</keyword>
<evidence type="ECO:0000313" key="8">
    <source>
        <dbReference type="Proteomes" id="UP000199759"/>
    </source>
</evidence>
<keyword evidence="3 5" id="KW-1133">Transmembrane helix</keyword>
<reference evidence="7 8" key="1">
    <citation type="submission" date="2016-10" db="EMBL/GenBank/DDBJ databases">
        <authorList>
            <person name="de Groot N.N."/>
        </authorList>
    </citation>
    <scope>NUCLEOTIDE SEQUENCE [LARGE SCALE GENOMIC DNA]</scope>
    <source>
        <strain evidence="7 8">DSM 16077</strain>
    </source>
</reference>
<organism evidence="7 8">
    <name type="scientific">Maricaulis salignorans</name>
    <dbReference type="NCBI Taxonomy" id="144026"/>
    <lineage>
        <taxon>Bacteria</taxon>
        <taxon>Pseudomonadati</taxon>
        <taxon>Pseudomonadota</taxon>
        <taxon>Alphaproteobacteria</taxon>
        <taxon>Maricaulales</taxon>
        <taxon>Maricaulaceae</taxon>
        <taxon>Maricaulis</taxon>
    </lineage>
</organism>
<evidence type="ECO:0000256" key="1">
    <source>
        <dbReference type="ARBA" id="ARBA00004141"/>
    </source>
</evidence>
<comment type="subcellular location">
    <subcellularLocation>
        <location evidence="1">Membrane</location>
        <topology evidence="1">Multi-pass membrane protein</topology>
    </subcellularLocation>
</comment>
<dbReference type="GO" id="GO:0016020">
    <property type="term" value="C:membrane"/>
    <property type="evidence" value="ECO:0007669"/>
    <property type="project" value="UniProtKB-SubCell"/>
</dbReference>
<feature type="transmembrane region" description="Helical" evidence="5">
    <location>
        <begin position="70"/>
        <end position="92"/>
    </location>
</feature>
<evidence type="ECO:0000256" key="5">
    <source>
        <dbReference type="SAM" id="Phobius"/>
    </source>
</evidence>
<name>A0A1G9T6U7_9PROT</name>
<evidence type="ECO:0000256" key="2">
    <source>
        <dbReference type="ARBA" id="ARBA00022692"/>
    </source>
</evidence>
<feature type="transmembrane region" description="Helical" evidence="5">
    <location>
        <begin position="161"/>
        <end position="184"/>
    </location>
</feature>
<proteinExistence type="predicted"/>
<dbReference type="InterPro" id="IPR009915">
    <property type="entry name" value="NnrU_dom"/>
</dbReference>